<reference evidence="1" key="1">
    <citation type="submission" date="2021-08" db="EMBL/GenBank/DDBJ databases">
        <title>WGS assembly of Ceratopteris richardii.</title>
        <authorList>
            <person name="Marchant D.B."/>
            <person name="Chen G."/>
            <person name="Jenkins J."/>
            <person name="Shu S."/>
            <person name="Leebens-Mack J."/>
            <person name="Grimwood J."/>
            <person name="Schmutz J."/>
            <person name="Soltis P."/>
            <person name="Soltis D."/>
            <person name="Chen Z.-H."/>
        </authorList>
    </citation>
    <scope>NUCLEOTIDE SEQUENCE</scope>
    <source>
        <strain evidence="1">Whitten #5841</strain>
        <tissue evidence="1">Leaf</tissue>
    </source>
</reference>
<dbReference type="InterPro" id="IPR043502">
    <property type="entry name" value="DNA/RNA_pol_sf"/>
</dbReference>
<dbReference type="EMBL" id="CM035407">
    <property type="protein sequence ID" value="KAH7444211.1"/>
    <property type="molecule type" value="Genomic_DNA"/>
</dbReference>
<comment type="caution">
    <text evidence="1">The sequence shown here is derived from an EMBL/GenBank/DDBJ whole genome shotgun (WGS) entry which is preliminary data.</text>
</comment>
<evidence type="ECO:0000313" key="2">
    <source>
        <dbReference type="Proteomes" id="UP000825935"/>
    </source>
</evidence>
<evidence type="ECO:0000313" key="1">
    <source>
        <dbReference type="EMBL" id="KAH7444211.1"/>
    </source>
</evidence>
<keyword evidence="2" id="KW-1185">Reference proteome</keyword>
<dbReference type="AlphaFoldDB" id="A0A8T2V6T4"/>
<dbReference type="PANTHER" id="PTHR19446">
    <property type="entry name" value="REVERSE TRANSCRIPTASES"/>
    <property type="match status" value="1"/>
</dbReference>
<protein>
    <recommendedName>
        <fullName evidence="3">Reverse transcriptase domain-containing protein</fullName>
    </recommendedName>
</protein>
<name>A0A8T2V6T4_CERRI</name>
<dbReference type="SUPFAM" id="SSF56672">
    <property type="entry name" value="DNA/RNA polymerases"/>
    <property type="match status" value="1"/>
</dbReference>
<gene>
    <name evidence="1" type="ORF">KP509_02G069700</name>
</gene>
<proteinExistence type="predicted"/>
<accession>A0A8T2V6T4</accession>
<dbReference type="OrthoDB" id="1938551at2759"/>
<dbReference type="Proteomes" id="UP000825935">
    <property type="component" value="Chromosome 2"/>
</dbReference>
<evidence type="ECO:0008006" key="3">
    <source>
        <dbReference type="Google" id="ProtNLM"/>
    </source>
</evidence>
<sequence length="189" mass="21357">MAAACEASITGGEIFLALGSLKNGKVPGLDGLTKEFVLAFWSSFKDQRMPYSFKQGKIKLIPKVEIPKWIGDWRPISMMNIIYKIFTKIFALRLKPLIHKLVHSSQIGFIHKSAPGLSSESSFSCNGLHTDGVRCSHIQKRWNTLFLFPIWDSKPSKFYSTFLLFDSGNKACDWSERDVFSFCFGIFGS</sequence>
<organism evidence="1 2">
    <name type="scientific">Ceratopteris richardii</name>
    <name type="common">Triangle waterfern</name>
    <dbReference type="NCBI Taxonomy" id="49495"/>
    <lineage>
        <taxon>Eukaryota</taxon>
        <taxon>Viridiplantae</taxon>
        <taxon>Streptophyta</taxon>
        <taxon>Embryophyta</taxon>
        <taxon>Tracheophyta</taxon>
        <taxon>Polypodiopsida</taxon>
        <taxon>Polypodiidae</taxon>
        <taxon>Polypodiales</taxon>
        <taxon>Pteridineae</taxon>
        <taxon>Pteridaceae</taxon>
        <taxon>Parkerioideae</taxon>
        <taxon>Ceratopteris</taxon>
    </lineage>
</organism>